<sequence>MLLEEISVVLSVTEIQSTSKNKFYLHWQ</sequence>
<evidence type="ECO:0000313" key="1">
    <source>
        <dbReference type="EMBL" id="MBX03090.1"/>
    </source>
</evidence>
<proteinExistence type="predicted"/>
<reference evidence="1" key="1">
    <citation type="submission" date="2018-02" db="EMBL/GenBank/DDBJ databases">
        <title>Rhizophora mucronata_Transcriptome.</title>
        <authorList>
            <person name="Meera S.P."/>
            <person name="Sreeshan A."/>
            <person name="Augustine A."/>
        </authorList>
    </citation>
    <scope>NUCLEOTIDE SEQUENCE</scope>
    <source>
        <tissue evidence="1">Leaf</tissue>
    </source>
</reference>
<dbReference type="EMBL" id="GGEC01022606">
    <property type="protein sequence ID" value="MBX03090.1"/>
    <property type="molecule type" value="Transcribed_RNA"/>
</dbReference>
<accession>A0A2P2KBI1</accession>
<name>A0A2P2KBI1_RHIMU</name>
<organism evidence="1">
    <name type="scientific">Rhizophora mucronata</name>
    <name type="common">Asiatic mangrove</name>
    <dbReference type="NCBI Taxonomy" id="61149"/>
    <lineage>
        <taxon>Eukaryota</taxon>
        <taxon>Viridiplantae</taxon>
        <taxon>Streptophyta</taxon>
        <taxon>Embryophyta</taxon>
        <taxon>Tracheophyta</taxon>
        <taxon>Spermatophyta</taxon>
        <taxon>Magnoliopsida</taxon>
        <taxon>eudicotyledons</taxon>
        <taxon>Gunneridae</taxon>
        <taxon>Pentapetalae</taxon>
        <taxon>rosids</taxon>
        <taxon>fabids</taxon>
        <taxon>Malpighiales</taxon>
        <taxon>Rhizophoraceae</taxon>
        <taxon>Rhizophora</taxon>
    </lineage>
</organism>
<protein>
    <submittedName>
        <fullName evidence="1">Uncharacterized protein</fullName>
    </submittedName>
</protein>
<dbReference type="AlphaFoldDB" id="A0A2P2KBI1"/>